<feature type="non-terminal residue" evidence="1">
    <location>
        <position position="1"/>
    </location>
</feature>
<organism evidence="1 2">
    <name type="scientific">Coniosporium uncinatum</name>
    <dbReference type="NCBI Taxonomy" id="93489"/>
    <lineage>
        <taxon>Eukaryota</taxon>
        <taxon>Fungi</taxon>
        <taxon>Dikarya</taxon>
        <taxon>Ascomycota</taxon>
        <taxon>Pezizomycotina</taxon>
        <taxon>Dothideomycetes</taxon>
        <taxon>Dothideomycetes incertae sedis</taxon>
        <taxon>Coniosporium</taxon>
    </lineage>
</organism>
<reference evidence="1" key="1">
    <citation type="submission" date="2024-09" db="EMBL/GenBank/DDBJ databases">
        <title>Black Yeasts Isolated from many extreme environments.</title>
        <authorList>
            <person name="Coleine C."/>
            <person name="Stajich J.E."/>
            <person name="Selbmann L."/>
        </authorList>
    </citation>
    <scope>NUCLEOTIDE SEQUENCE</scope>
    <source>
        <strain evidence="1">CCFEE 5737</strain>
    </source>
</reference>
<comment type="caution">
    <text evidence="1">The sequence shown here is derived from an EMBL/GenBank/DDBJ whole genome shotgun (WGS) entry which is preliminary data.</text>
</comment>
<sequence>AHQWSVEKKAGGSGSRRAERIQQRIAEAAVPVECQQFFKICHGRQYFAIRPTSGDQSDRPEPVPTDKGARWAEIQAKVEKRLAEMRQKAQDTIREGEKNEVNPWLERTSWQDYLKNLERPDLLACIEEPIVDEGQSAQNMVNQGQNMASDGEDAAVGWGAIEVEIWKAMGGMIRFSQESVTERVGVFVRLEAIRTEKHQTRFQPLQPYMDEHAFAKHTQPWRQMVMFFARAQREHEWASPKY</sequence>
<evidence type="ECO:0000313" key="2">
    <source>
        <dbReference type="Proteomes" id="UP001186974"/>
    </source>
</evidence>
<accession>A0ACC3DLD4</accession>
<name>A0ACC3DLD4_9PEZI</name>
<keyword evidence="2" id="KW-1185">Reference proteome</keyword>
<evidence type="ECO:0000313" key="1">
    <source>
        <dbReference type="EMBL" id="KAK3077427.1"/>
    </source>
</evidence>
<dbReference type="Proteomes" id="UP001186974">
    <property type="component" value="Unassembled WGS sequence"/>
</dbReference>
<protein>
    <submittedName>
        <fullName evidence="1">Uncharacterized protein</fullName>
    </submittedName>
</protein>
<gene>
    <name evidence="1" type="ORF">LTS18_010292</name>
</gene>
<proteinExistence type="predicted"/>
<dbReference type="EMBL" id="JAWDJW010002863">
    <property type="protein sequence ID" value="KAK3077427.1"/>
    <property type="molecule type" value="Genomic_DNA"/>
</dbReference>